<organism evidence="1 2">
    <name type="scientific">Ereboglobus luteus</name>
    <dbReference type="NCBI Taxonomy" id="1796921"/>
    <lineage>
        <taxon>Bacteria</taxon>
        <taxon>Pseudomonadati</taxon>
        <taxon>Verrucomicrobiota</taxon>
        <taxon>Opitutia</taxon>
        <taxon>Opitutales</taxon>
        <taxon>Opitutaceae</taxon>
        <taxon>Ereboglobus</taxon>
    </lineage>
</organism>
<dbReference type="GO" id="GO:0016740">
    <property type="term" value="F:transferase activity"/>
    <property type="evidence" value="ECO:0007669"/>
    <property type="project" value="UniProtKB-KW"/>
</dbReference>
<dbReference type="KEGG" id="elut:CKA38_05440"/>
<evidence type="ECO:0000313" key="1">
    <source>
        <dbReference type="EMBL" id="AWI08771.1"/>
    </source>
</evidence>
<name>A0A2U8E1R0_9BACT</name>
<reference evidence="1 2" key="1">
    <citation type="journal article" date="2018" name="Syst. Appl. Microbiol.">
        <title>Ereboglobus luteus gen. nov. sp. nov. from cockroach guts, and new insights into the oxygen relationship of the genera Opitutus and Didymococcus (Verrucomicrobia: Opitutaceae).</title>
        <authorList>
            <person name="Tegtmeier D."/>
            <person name="Belitz A."/>
            <person name="Radek R."/>
            <person name="Heimerl T."/>
            <person name="Brune A."/>
        </authorList>
    </citation>
    <scope>NUCLEOTIDE SEQUENCE [LARGE SCALE GENOMIC DNA]</scope>
    <source>
        <strain evidence="1 2">Ho45</strain>
    </source>
</reference>
<dbReference type="OrthoDB" id="284878at2"/>
<protein>
    <submittedName>
        <fullName evidence="1">Nucleotidyltransferase</fullName>
    </submittedName>
</protein>
<keyword evidence="1" id="KW-0808">Transferase</keyword>
<proteinExistence type="predicted"/>
<dbReference type="Proteomes" id="UP000244896">
    <property type="component" value="Chromosome"/>
</dbReference>
<accession>A0A2U8E1R0</accession>
<dbReference type="SUPFAM" id="SSF81301">
    <property type="entry name" value="Nucleotidyltransferase"/>
    <property type="match status" value="1"/>
</dbReference>
<evidence type="ECO:0000313" key="2">
    <source>
        <dbReference type="Proteomes" id="UP000244896"/>
    </source>
</evidence>
<sequence length="159" mass="17542">MEDLSILLKRLNDEGVDFVIIGGFAAVAYGASTLTRDIGLCAALTRENVERIRAALSGWNPRHRMTPARLSFLTHPSAGEDVKNLYLETDKGVVDILSSVIDVGDFERLSRAAEVVEIDGCEYRIMGLADLIASKEALGRDKDLLASRELRVIEEKRKP</sequence>
<dbReference type="InterPro" id="IPR043519">
    <property type="entry name" value="NT_sf"/>
</dbReference>
<dbReference type="Gene3D" id="3.30.460.40">
    <property type="match status" value="1"/>
</dbReference>
<dbReference type="AlphaFoldDB" id="A0A2U8E1R0"/>
<dbReference type="EMBL" id="CP023004">
    <property type="protein sequence ID" value="AWI08771.1"/>
    <property type="molecule type" value="Genomic_DNA"/>
</dbReference>
<gene>
    <name evidence="1" type="ORF">CKA38_05440</name>
</gene>
<keyword evidence="2" id="KW-1185">Reference proteome</keyword>